<accession>A0ABM7XDB3</accession>
<evidence type="ECO:0000256" key="1">
    <source>
        <dbReference type="SAM" id="Phobius"/>
    </source>
</evidence>
<evidence type="ECO:0000259" key="2">
    <source>
        <dbReference type="Pfam" id="PF13490"/>
    </source>
</evidence>
<evidence type="ECO:0000313" key="4">
    <source>
        <dbReference type="Proteomes" id="UP001162734"/>
    </source>
</evidence>
<feature type="domain" description="Putative zinc-finger" evidence="2">
    <location>
        <begin position="7"/>
        <end position="36"/>
    </location>
</feature>
<gene>
    <name evidence="3" type="ORF">AMPC_29770</name>
</gene>
<dbReference type="InterPro" id="IPR041916">
    <property type="entry name" value="Anti_sigma_zinc_sf"/>
</dbReference>
<name>A0ABM7XDB3_9BACT</name>
<keyword evidence="1" id="KW-1133">Transmembrane helix</keyword>
<dbReference type="Pfam" id="PF13490">
    <property type="entry name" value="zf-HC2"/>
    <property type="match status" value="1"/>
</dbReference>
<dbReference type="Gene3D" id="1.10.10.1320">
    <property type="entry name" value="Anti-sigma factor, zinc-finger domain"/>
    <property type="match status" value="1"/>
</dbReference>
<reference evidence="4" key="1">
    <citation type="journal article" date="2022" name="Int. J. Syst. Evol. Microbiol.">
        <title>Anaeromyxobacter oryzae sp. nov., Anaeromyxobacter diazotrophicus sp. nov. and Anaeromyxobacter paludicola sp. nov., isolated from paddy soils.</title>
        <authorList>
            <person name="Itoh H."/>
            <person name="Xu Z."/>
            <person name="Mise K."/>
            <person name="Masuda Y."/>
            <person name="Ushijima N."/>
            <person name="Hayakawa C."/>
            <person name="Shiratori Y."/>
            <person name="Senoo K."/>
        </authorList>
    </citation>
    <scope>NUCLEOTIDE SEQUENCE [LARGE SCALE GENOMIC DNA]</scope>
    <source>
        <strain evidence="4">Red630</strain>
    </source>
</reference>
<protein>
    <recommendedName>
        <fullName evidence="2">Putative zinc-finger domain-containing protein</fullName>
    </recommendedName>
</protein>
<keyword evidence="1" id="KW-0812">Transmembrane</keyword>
<keyword evidence="4" id="KW-1185">Reference proteome</keyword>
<dbReference type="EMBL" id="AP025592">
    <property type="protein sequence ID" value="BDG09864.1"/>
    <property type="molecule type" value="Genomic_DNA"/>
</dbReference>
<sequence length="159" mass="17415">MTAHLDEELTAYLDRALPAERVREVEAHLAACAACRAEKERLEGALRLLAALPAPPPPSPGFARAFYARLDAEPSPRPGLLDVFRRARWRNLVPIAGGALTLAFVIGTVANYRAEQNRLARGLDLYQDYELVAGLDAVQEPEDVEVVGHLDELPAGRRP</sequence>
<dbReference type="RefSeq" id="WP_248342265.1">
    <property type="nucleotide sequence ID" value="NZ_AP025592.1"/>
</dbReference>
<feature type="transmembrane region" description="Helical" evidence="1">
    <location>
        <begin position="92"/>
        <end position="112"/>
    </location>
</feature>
<evidence type="ECO:0000313" key="3">
    <source>
        <dbReference type="EMBL" id="BDG09864.1"/>
    </source>
</evidence>
<proteinExistence type="predicted"/>
<keyword evidence="1" id="KW-0472">Membrane</keyword>
<organism evidence="3 4">
    <name type="scientific">Anaeromyxobacter paludicola</name>
    <dbReference type="NCBI Taxonomy" id="2918171"/>
    <lineage>
        <taxon>Bacteria</taxon>
        <taxon>Pseudomonadati</taxon>
        <taxon>Myxococcota</taxon>
        <taxon>Myxococcia</taxon>
        <taxon>Myxococcales</taxon>
        <taxon>Cystobacterineae</taxon>
        <taxon>Anaeromyxobacteraceae</taxon>
        <taxon>Anaeromyxobacter</taxon>
    </lineage>
</organism>
<dbReference type="InterPro" id="IPR027383">
    <property type="entry name" value="Znf_put"/>
</dbReference>
<dbReference type="Proteomes" id="UP001162734">
    <property type="component" value="Chromosome"/>
</dbReference>